<dbReference type="GO" id="GO:0005524">
    <property type="term" value="F:ATP binding"/>
    <property type="evidence" value="ECO:0007669"/>
    <property type="project" value="UniProtKB-KW"/>
</dbReference>
<dbReference type="Pfam" id="PF00005">
    <property type="entry name" value="ABC_tran"/>
    <property type="match status" value="1"/>
</dbReference>
<evidence type="ECO:0000256" key="4">
    <source>
        <dbReference type="ARBA" id="ARBA00022519"/>
    </source>
</evidence>
<dbReference type="Proteomes" id="UP000254253">
    <property type="component" value="Unassembled WGS sequence"/>
</dbReference>
<dbReference type="PROSITE" id="PS00211">
    <property type="entry name" value="ABC_TRANSPORTER_1"/>
    <property type="match status" value="1"/>
</dbReference>
<dbReference type="InterPro" id="IPR003439">
    <property type="entry name" value="ABC_transporter-like_ATP-bd"/>
</dbReference>
<dbReference type="InterPro" id="IPR050334">
    <property type="entry name" value="Molybdenum_import_ModC"/>
</dbReference>
<dbReference type="RefSeq" id="WP_115590504.1">
    <property type="nucleotide sequence ID" value="NZ_UFRN01000002.1"/>
</dbReference>
<dbReference type="InterPro" id="IPR008995">
    <property type="entry name" value="Mo/tungstate-bd_C_term_dom"/>
</dbReference>
<dbReference type="Gene3D" id="2.40.50.100">
    <property type="match status" value="1"/>
</dbReference>
<gene>
    <name evidence="12" type="primary">modC</name>
    <name evidence="12" type="ORF">NCTC4191_01109</name>
</gene>
<sequence>MLQLNLHQTLGQLKLAVKLDIPNKGVTAIFGRSGAGKSSLINLIAGLSTPQKGYIRLNQQTLFDSEQRINLAPEKRKIGYVFQEHRLFPHYTVEKNLKYGYKRSDFAHFLQIVQLLGIEHLLTRFPASLSGGEKQRVAIGRALLSEPQLLLMDEPLSALDLPRKQELMNYLSKLAAQIEIPILYVSHSLDEIIRLADNLILLEQGKVTLFDSVANVWHHPAFTAWQPDSQKVSLLELPISSHQSNYKMISLALGSQKIWINETPHYHIGDKLRLTIASKDVSISLKEPNPSSIRNILTGKITEIIPHSDRMDIAVLVDSHIIWASISLWSFDELALKNGQNVYLQIKSVSL</sequence>
<evidence type="ECO:0000256" key="5">
    <source>
        <dbReference type="ARBA" id="ARBA00022741"/>
    </source>
</evidence>
<dbReference type="NCBIfam" id="NF008355">
    <property type="entry name" value="PRK11144.1"/>
    <property type="match status" value="1"/>
</dbReference>
<dbReference type="PANTHER" id="PTHR43514:SF4">
    <property type="entry name" value="ABC TRANSPORTER I FAMILY MEMBER 10"/>
    <property type="match status" value="1"/>
</dbReference>
<evidence type="ECO:0000313" key="12">
    <source>
        <dbReference type="EMBL" id="SUT93227.1"/>
    </source>
</evidence>
<keyword evidence="1" id="KW-0813">Transport</keyword>
<dbReference type="InterPro" id="IPR005116">
    <property type="entry name" value="Transp-assoc_OB_typ1"/>
</dbReference>
<evidence type="ECO:0000256" key="9">
    <source>
        <dbReference type="PROSITE-ProRule" id="PRU01213"/>
    </source>
</evidence>
<evidence type="ECO:0000256" key="2">
    <source>
        <dbReference type="ARBA" id="ARBA00022475"/>
    </source>
</evidence>
<dbReference type="GO" id="GO:0015098">
    <property type="term" value="F:molybdate ion transmembrane transporter activity"/>
    <property type="evidence" value="ECO:0007669"/>
    <property type="project" value="InterPro"/>
</dbReference>
<dbReference type="InterPro" id="IPR017871">
    <property type="entry name" value="ABC_transporter-like_CS"/>
</dbReference>
<keyword evidence="4" id="KW-0997">Cell inner membrane</keyword>
<accession>A0A380TZ98</accession>
<dbReference type="Pfam" id="PF03459">
    <property type="entry name" value="TOBE"/>
    <property type="match status" value="1"/>
</dbReference>
<evidence type="ECO:0000256" key="7">
    <source>
        <dbReference type="ARBA" id="ARBA00022967"/>
    </source>
</evidence>
<organism evidence="12 13">
    <name type="scientific">Actinobacillus lignieresii</name>
    <dbReference type="NCBI Taxonomy" id="720"/>
    <lineage>
        <taxon>Bacteria</taxon>
        <taxon>Pseudomonadati</taxon>
        <taxon>Pseudomonadota</taxon>
        <taxon>Gammaproteobacteria</taxon>
        <taxon>Pasteurellales</taxon>
        <taxon>Pasteurellaceae</taxon>
        <taxon>Actinobacillus</taxon>
    </lineage>
</organism>
<dbReference type="SUPFAM" id="SSF52540">
    <property type="entry name" value="P-loop containing nucleoside triphosphate hydrolases"/>
    <property type="match status" value="1"/>
</dbReference>
<keyword evidence="8" id="KW-0472">Membrane</keyword>
<dbReference type="FunFam" id="3.40.50.300:FF:000634">
    <property type="entry name" value="Molybdenum import ATP-binding protein ModC"/>
    <property type="match status" value="1"/>
</dbReference>
<keyword evidence="3 9" id="KW-0500">Molybdenum</keyword>
<dbReference type="SUPFAM" id="SSF50331">
    <property type="entry name" value="MOP-like"/>
    <property type="match status" value="1"/>
</dbReference>
<dbReference type="InterPro" id="IPR011868">
    <property type="entry name" value="ModC_ABC_ATP-bd"/>
</dbReference>
<keyword evidence="2" id="KW-1003">Cell membrane</keyword>
<evidence type="ECO:0000256" key="6">
    <source>
        <dbReference type="ARBA" id="ARBA00022840"/>
    </source>
</evidence>
<evidence type="ECO:0000256" key="3">
    <source>
        <dbReference type="ARBA" id="ARBA00022505"/>
    </source>
</evidence>
<evidence type="ECO:0000313" key="13">
    <source>
        <dbReference type="Proteomes" id="UP000254253"/>
    </source>
</evidence>
<feature type="domain" description="Mop" evidence="11">
    <location>
        <begin position="290"/>
        <end position="351"/>
    </location>
</feature>
<proteinExistence type="predicted"/>
<keyword evidence="5" id="KW-0547">Nucleotide-binding</keyword>
<dbReference type="InterPro" id="IPR003593">
    <property type="entry name" value="AAA+_ATPase"/>
</dbReference>
<keyword evidence="13" id="KW-1185">Reference proteome</keyword>
<dbReference type="NCBIfam" id="TIGR02142">
    <property type="entry name" value="modC_ABC"/>
    <property type="match status" value="1"/>
</dbReference>
<dbReference type="EMBL" id="UFRN01000002">
    <property type="protein sequence ID" value="SUT93227.1"/>
    <property type="molecule type" value="Genomic_DNA"/>
</dbReference>
<feature type="domain" description="ABC transporter" evidence="10">
    <location>
        <begin position="1"/>
        <end position="229"/>
    </location>
</feature>
<dbReference type="PROSITE" id="PS51866">
    <property type="entry name" value="MOP"/>
    <property type="match status" value="1"/>
</dbReference>
<evidence type="ECO:0000259" key="11">
    <source>
        <dbReference type="PROSITE" id="PS51866"/>
    </source>
</evidence>
<dbReference type="InterPro" id="IPR027417">
    <property type="entry name" value="P-loop_NTPase"/>
</dbReference>
<dbReference type="InterPro" id="IPR004606">
    <property type="entry name" value="Mop_domain"/>
</dbReference>
<dbReference type="SMART" id="SM00382">
    <property type="entry name" value="AAA"/>
    <property type="match status" value="1"/>
</dbReference>
<reference evidence="12 13" key="1">
    <citation type="submission" date="2018-06" db="EMBL/GenBank/DDBJ databases">
        <authorList>
            <consortium name="Pathogen Informatics"/>
            <person name="Doyle S."/>
        </authorList>
    </citation>
    <scope>NUCLEOTIDE SEQUENCE [LARGE SCALE GENOMIC DNA]</scope>
    <source>
        <strain evidence="12 13">NCTC4191</strain>
    </source>
</reference>
<keyword evidence="7" id="KW-1278">Translocase</keyword>
<dbReference type="GO" id="GO:0140359">
    <property type="term" value="F:ABC-type transporter activity"/>
    <property type="evidence" value="ECO:0007669"/>
    <property type="project" value="InterPro"/>
</dbReference>
<name>A0A380TZ98_ACTLI</name>
<dbReference type="Gene3D" id="3.40.50.300">
    <property type="entry name" value="P-loop containing nucleotide triphosphate hydrolases"/>
    <property type="match status" value="1"/>
</dbReference>
<evidence type="ECO:0000256" key="1">
    <source>
        <dbReference type="ARBA" id="ARBA00022448"/>
    </source>
</evidence>
<dbReference type="PROSITE" id="PS50893">
    <property type="entry name" value="ABC_TRANSPORTER_2"/>
    <property type="match status" value="1"/>
</dbReference>
<evidence type="ECO:0000256" key="8">
    <source>
        <dbReference type="ARBA" id="ARBA00023136"/>
    </source>
</evidence>
<dbReference type="GO" id="GO:0016020">
    <property type="term" value="C:membrane"/>
    <property type="evidence" value="ECO:0007669"/>
    <property type="project" value="InterPro"/>
</dbReference>
<dbReference type="GO" id="GO:0016887">
    <property type="term" value="F:ATP hydrolysis activity"/>
    <property type="evidence" value="ECO:0007669"/>
    <property type="project" value="InterPro"/>
</dbReference>
<keyword evidence="6 12" id="KW-0067">ATP-binding</keyword>
<keyword evidence="12" id="KW-0378">Hydrolase</keyword>
<dbReference type="PANTHER" id="PTHR43514">
    <property type="entry name" value="ABC TRANSPORTER I FAMILY MEMBER 10"/>
    <property type="match status" value="1"/>
</dbReference>
<protein>
    <submittedName>
        <fullName evidence="12">Molybdate transporter ATP-binding protein</fullName>
        <ecNumber evidence="12">3.6.3.19</ecNumber>
    </submittedName>
</protein>
<dbReference type="AlphaFoldDB" id="A0A380TZ98"/>
<evidence type="ECO:0000259" key="10">
    <source>
        <dbReference type="PROSITE" id="PS50893"/>
    </source>
</evidence>
<dbReference type="EC" id="3.6.3.19" evidence="12"/>